<name>A0ACC0A4G4_CATRO</name>
<reference evidence="2" key="1">
    <citation type="journal article" date="2023" name="Nat. Plants">
        <title>Single-cell RNA sequencing provides a high-resolution roadmap for understanding the multicellular compartmentation of specialized metabolism.</title>
        <authorList>
            <person name="Sun S."/>
            <person name="Shen X."/>
            <person name="Li Y."/>
            <person name="Li Y."/>
            <person name="Wang S."/>
            <person name="Li R."/>
            <person name="Zhang H."/>
            <person name="Shen G."/>
            <person name="Guo B."/>
            <person name="Wei J."/>
            <person name="Xu J."/>
            <person name="St-Pierre B."/>
            <person name="Chen S."/>
            <person name="Sun C."/>
        </authorList>
    </citation>
    <scope>NUCLEOTIDE SEQUENCE [LARGE SCALE GENOMIC DNA]</scope>
</reference>
<gene>
    <name evidence="1" type="ORF">M9H77_32876</name>
</gene>
<protein>
    <submittedName>
        <fullName evidence="1">Uncharacterized protein</fullName>
    </submittedName>
</protein>
<dbReference type="EMBL" id="CM044707">
    <property type="protein sequence ID" value="KAI5655689.1"/>
    <property type="molecule type" value="Genomic_DNA"/>
</dbReference>
<keyword evidence="2" id="KW-1185">Reference proteome</keyword>
<evidence type="ECO:0000313" key="2">
    <source>
        <dbReference type="Proteomes" id="UP001060085"/>
    </source>
</evidence>
<proteinExistence type="predicted"/>
<evidence type="ECO:0000313" key="1">
    <source>
        <dbReference type="EMBL" id="KAI5655689.1"/>
    </source>
</evidence>
<sequence>MQQKIGMQYTSSILSSSPEVKCKKDGSFTGNEPVSVLDTRSPSPSTSTSTFSSSFGDTNSRGNGENKTNLEKGNSKGTVLLSGLSTAAAATGGGADGPKKEEWMAEMQDFPSGLDFSQVVQEKFNMGLEDWECLLSEPVVQEQSLFRWISGDSEDSSLNMKQLLQGGNSIEISGNVGYGGINQSSEFETLATIGGDILTNSNSSALGISWSGASLASNNGKLDSASNSMGLSYSYGNIPNNSFCSPTGLSIQQQQQVQCVTPEQKPQIFSPQSTMNQLQVQSSPPNLHLLNLPFFGTHEDQPQPKRHNPGNGHGHLSSVQQMSKAPNLDPGNEFLLRKQQFPQMQDLQLGFGPQLNMLHSLNPQQKPLVVPKQENIEGNGSPMLSSLHHQQQQQQQQVVYDQLFKATELILAGNFSHAQGILARLNHLLSPAVKPFQRAAFYFKEALQLSMLQMPNSAISSGLRISTPFDGMFKMGAYKMLSEVSPLIQFVNFTSNQVLLEALDNAENIHIIDFDIGIGAQWSSFMQELPTRNKGSISLKITAFASPSTHHSFDISLMHESLSQFAIDVGVKFELEVVNFDSFDPSTYSVSSFRSSDNEVIAVNFPIWSIASRPSVLPSLLCFLKQLSPKVMVLLDRGCERFDLPPAHHLLHAIQYYEVLLSSIDAANMAADAVNKIEKFLFLPRIENIVSGRLRSPNQMPTWANLFASAGFSSVMLSNLSEAQAECIMKRTQVRGFHVEKRQASLVLCWQRRELLSASVWRF</sequence>
<dbReference type="Proteomes" id="UP001060085">
    <property type="component" value="Linkage Group LG07"/>
</dbReference>
<organism evidence="1 2">
    <name type="scientific">Catharanthus roseus</name>
    <name type="common">Madagascar periwinkle</name>
    <name type="synonym">Vinca rosea</name>
    <dbReference type="NCBI Taxonomy" id="4058"/>
    <lineage>
        <taxon>Eukaryota</taxon>
        <taxon>Viridiplantae</taxon>
        <taxon>Streptophyta</taxon>
        <taxon>Embryophyta</taxon>
        <taxon>Tracheophyta</taxon>
        <taxon>Spermatophyta</taxon>
        <taxon>Magnoliopsida</taxon>
        <taxon>eudicotyledons</taxon>
        <taxon>Gunneridae</taxon>
        <taxon>Pentapetalae</taxon>
        <taxon>asterids</taxon>
        <taxon>lamiids</taxon>
        <taxon>Gentianales</taxon>
        <taxon>Apocynaceae</taxon>
        <taxon>Rauvolfioideae</taxon>
        <taxon>Vinceae</taxon>
        <taxon>Catharanthinae</taxon>
        <taxon>Catharanthus</taxon>
    </lineage>
</organism>
<comment type="caution">
    <text evidence="1">The sequence shown here is derived from an EMBL/GenBank/DDBJ whole genome shotgun (WGS) entry which is preliminary data.</text>
</comment>
<accession>A0ACC0A4G4</accession>